<accession>A0A077PL73</accession>
<evidence type="ECO:0000313" key="1">
    <source>
        <dbReference type="EMBL" id="CDH21416.1"/>
    </source>
</evidence>
<organism evidence="1 2">
    <name type="scientific">Xenorhabdus bovienii str. kraussei Quebec</name>
    <dbReference type="NCBI Taxonomy" id="1398203"/>
    <lineage>
        <taxon>Bacteria</taxon>
        <taxon>Pseudomonadati</taxon>
        <taxon>Pseudomonadota</taxon>
        <taxon>Gammaproteobacteria</taxon>
        <taxon>Enterobacterales</taxon>
        <taxon>Morganellaceae</taxon>
        <taxon>Xenorhabdus</taxon>
    </lineage>
</organism>
<comment type="caution">
    <text evidence="1">The sequence shown here is derived from an EMBL/GenBank/DDBJ whole genome shotgun (WGS) entry which is preliminary data.</text>
</comment>
<protein>
    <submittedName>
        <fullName evidence="1">Uncharacterized protein</fullName>
    </submittedName>
</protein>
<evidence type="ECO:0000313" key="2">
    <source>
        <dbReference type="Proteomes" id="UP000028500"/>
    </source>
</evidence>
<dbReference type="HOGENOM" id="CLU_2903323_0_0_6"/>
<keyword evidence="2" id="KW-1185">Reference proteome</keyword>
<reference evidence="1" key="1">
    <citation type="submission" date="2013-07" db="EMBL/GenBank/DDBJ databases">
        <title>Sub-species coevolution in mutualistic symbiosis.</title>
        <authorList>
            <person name="Murfin K."/>
            <person name="Klassen J."/>
            <person name="Lee M."/>
            <person name="Forst S."/>
            <person name="Stock P."/>
            <person name="Goodrich-Blair H."/>
        </authorList>
    </citation>
    <scope>NUCLEOTIDE SEQUENCE [LARGE SCALE GENOMIC DNA]</scope>
    <source>
        <strain evidence="1">Kraussei Quebec</strain>
    </source>
</reference>
<dbReference type="Proteomes" id="UP000028500">
    <property type="component" value="Unassembled WGS sequence"/>
</dbReference>
<name>A0A077PL73_XENBV</name>
<proteinExistence type="predicted"/>
<sequence>MSLKLAKEMRGESANDIGARSFKGCKKAGYKAATYLSELAQWKPLQTGRVHIKTMNSKNPPS</sequence>
<dbReference type="EMBL" id="CBSY010000229">
    <property type="protein sequence ID" value="CDH21416.1"/>
    <property type="molecule type" value="Genomic_DNA"/>
</dbReference>
<gene>
    <name evidence="1" type="ORF">XBKQ1_400045</name>
</gene>
<dbReference type="AlphaFoldDB" id="A0A077PL73"/>